<evidence type="ECO:0000256" key="15">
    <source>
        <dbReference type="SAM" id="MobiDB-lite"/>
    </source>
</evidence>
<evidence type="ECO:0000256" key="14">
    <source>
        <dbReference type="SAM" id="Coils"/>
    </source>
</evidence>
<dbReference type="CDD" id="cd17873">
    <property type="entry name" value="FlhF"/>
    <property type="match status" value="1"/>
</dbReference>
<dbReference type="GO" id="GO:0005047">
    <property type="term" value="F:signal recognition particle binding"/>
    <property type="evidence" value="ECO:0007669"/>
    <property type="project" value="TreeGrafter"/>
</dbReference>
<evidence type="ECO:0000256" key="3">
    <source>
        <dbReference type="ARBA" id="ARBA00014919"/>
    </source>
</evidence>
<evidence type="ECO:0000256" key="2">
    <source>
        <dbReference type="ARBA" id="ARBA00008531"/>
    </source>
</evidence>
<dbReference type="STRING" id="1009370.ALO_14172"/>
<feature type="coiled-coil region" evidence="14">
    <location>
        <begin position="109"/>
        <end position="136"/>
    </location>
</feature>
<keyword evidence="9" id="KW-0342">GTP-binding</keyword>
<dbReference type="InterPro" id="IPR000897">
    <property type="entry name" value="SRP54_GTPase_dom"/>
</dbReference>
<accession>F7NL62</accession>
<dbReference type="Pfam" id="PF00448">
    <property type="entry name" value="SRP54"/>
    <property type="match status" value="1"/>
</dbReference>
<comment type="subcellular location">
    <subcellularLocation>
        <location evidence="1">Cell membrane</location>
        <topology evidence="1">Peripheral membrane protein</topology>
        <orientation evidence="1">Cytoplasmic side</orientation>
    </subcellularLocation>
</comment>
<dbReference type="Gene3D" id="3.40.50.300">
    <property type="entry name" value="P-loop containing nucleotide triphosphate hydrolases"/>
    <property type="match status" value="1"/>
</dbReference>
<dbReference type="Proteomes" id="UP000003240">
    <property type="component" value="Unassembled WGS sequence"/>
</dbReference>
<dbReference type="InterPro" id="IPR003593">
    <property type="entry name" value="AAA+_ATPase"/>
</dbReference>
<dbReference type="GO" id="GO:0044781">
    <property type="term" value="P:bacterial-type flagellum organization"/>
    <property type="evidence" value="ECO:0007669"/>
    <property type="project" value="UniProtKB-UniRule"/>
</dbReference>
<comment type="function">
    <text evidence="12">Necessary for flagellar biosynthesis. May be involved in translocation of the flagellum.</text>
</comment>
<name>F7NL62_9FIRM</name>
<keyword evidence="11" id="KW-1006">Bacterial flagellum protein export</keyword>
<evidence type="ECO:0000256" key="7">
    <source>
        <dbReference type="ARBA" id="ARBA00022795"/>
    </source>
</evidence>
<dbReference type="NCBIfam" id="TIGR03499">
    <property type="entry name" value="FlhF"/>
    <property type="match status" value="1"/>
</dbReference>
<keyword evidence="7" id="KW-1005">Bacterial flagellum biogenesis</keyword>
<keyword evidence="8" id="KW-0653">Protein transport</keyword>
<dbReference type="InterPro" id="IPR027417">
    <property type="entry name" value="P-loop_NTPase"/>
</dbReference>
<dbReference type="SUPFAM" id="SSF52540">
    <property type="entry name" value="P-loop containing nucleoside triphosphate hydrolases"/>
    <property type="match status" value="1"/>
</dbReference>
<feature type="compositionally biased region" description="Low complexity" evidence="15">
    <location>
        <begin position="68"/>
        <end position="79"/>
    </location>
</feature>
<feature type="domain" description="AAA+ ATPase" evidence="16">
    <location>
        <begin position="199"/>
        <end position="345"/>
    </location>
</feature>
<evidence type="ECO:0000256" key="1">
    <source>
        <dbReference type="ARBA" id="ARBA00004413"/>
    </source>
</evidence>
<evidence type="ECO:0000259" key="16">
    <source>
        <dbReference type="SMART" id="SM00382"/>
    </source>
</evidence>
<gene>
    <name evidence="18" type="ORF">ALO_14172</name>
</gene>
<evidence type="ECO:0000256" key="11">
    <source>
        <dbReference type="ARBA" id="ARBA00023225"/>
    </source>
</evidence>
<keyword evidence="19" id="KW-1185">Reference proteome</keyword>
<sequence length="395" mass="42916">MKVKVFTAANMQDAIAQVKNDLGRDAVILHTRKFRTGGVLGLFAKESVEVMAAVDNAPPQPVTPPVPLASSPVPAQPSLGSSQNSPILEKRMGSGLAAYQANAGDTANSVALQMEIANMRKMIEQMLEKMPKSEKQLSPLHELLQKNDVDAHIAEELLKGLPDAKSPAGTNPEVIRQLLLERVSSHFKRVDGIVLSPDSCKTVALIGPTGVGKTTTIAKLAASFAIKENFKVALVTADTYRIAAVEQLKIYADIIGVPLEIVYTPDELRTALHRHKDKNLVLVDTAGRSPKNQYQLGELQALLTVNPQMEVYLVLSATTKYQEALDAVNKFSVCSPKKFLFTKLDEASNLGTVFNLLYQFPASLSYVTTGQNVPDDIELADPQQLANLMLRIHNA</sequence>
<keyword evidence="4" id="KW-0813">Transport</keyword>
<evidence type="ECO:0000256" key="8">
    <source>
        <dbReference type="ARBA" id="ARBA00022927"/>
    </source>
</evidence>
<dbReference type="GO" id="GO:0015031">
    <property type="term" value="P:protein transport"/>
    <property type="evidence" value="ECO:0007669"/>
    <property type="project" value="UniProtKB-KW"/>
</dbReference>
<proteinExistence type="inferred from homology"/>
<feature type="domain" description="SRP54-type proteins GTP-binding" evidence="17">
    <location>
        <begin position="200"/>
        <end position="391"/>
    </location>
</feature>
<keyword evidence="10" id="KW-0472">Membrane</keyword>
<evidence type="ECO:0000256" key="4">
    <source>
        <dbReference type="ARBA" id="ARBA00022448"/>
    </source>
</evidence>
<keyword evidence="5" id="KW-1003">Cell membrane</keyword>
<feature type="region of interest" description="Disordered" evidence="15">
    <location>
        <begin position="61"/>
        <end position="87"/>
    </location>
</feature>
<evidence type="ECO:0000313" key="19">
    <source>
        <dbReference type="Proteomes" id="UP000003240"/>
    </source>
</evidence>
<comment type="similarity">
    <text evidence="2">Belongs to the GTP-binding SRP family.</text>
</comment>
<keyword evidence="6" id="KW-0547">Nucleotide-binding</keyword>
<keyword evidence="14" id="KW-0175">Coiled coil</keyword>
<evidence type="ECO:0000259" key="17">
    <source>
        <dbReference type="SMART" id="SM00962"/>
    </source>
</evidence>
<protein>
    <recommendedName>
        <fullName evidence="3 13">Flagellar biosynthesis protein FlhF</fullName>
    </recommendedName>
</protein>
<dbReference type="EMBL" id="AFGF01000126">
    <property type="protein sequence ID" value="EGO63167.1"/>
    <property type="molecule type" value="Genomic_DNA"/>
</dbReference>
<dbReference type="PANTHER" id="PTHR43134">
    <property type="entry name" value="SIGNAL RECOGNITION PARTICLE RECEPTOR SUBUNIT ALPHA"/>
    <property type="match status" value="1"/>
</dbReference>
<dbReference type="GO" id="GO:0006614">
    <property type="term" value="P:SRP-dependent cotranslational protein targeting to membrane"/>
    <property type="evidence" value="ECO:0007669"/>
    <property type="project" value="UniProtKB-UniRule"/>
</dbReference>
<dbReference type="InterPro" id="IPR020006">
    <property type="entry name" value="FlhF"/>
</dbReference>
<comment type="caution">
    <text evidence="18">The sequence shown here is derived from an EMBL/GenBank/DDBJ whole genome shotgun (WGS) entry which is preliminary data.</text>
</comment>
<evidence type="ECO:0000256" key="9">
    <source>
        <dbReference type="ARBA" id="ARBA00023134"/>
    </source>
</evidence>
<organism evidence="18 19">
    <name type="scientific">Acetonema longum DSM 6540</name>
    <dbReference type="NCBI Taxonomy" id="1009370"/>
    <lineage>
        <taxon>Bacteria</taxon>
        <taxon>Bacillati</taxon>
        <taxon>Bacillota</taxon>
        <taxon>Negativicutes</taxon>
        <taxon>Acetonemataceae</taxon>
        <taxon>Acetonema</taxon>
    </lineage>
</organism>
<dbReference type="SMART" id="SM00962">
    <property type="entry name" value="SRP54"/>
    <property type="match status" value="1"/>
</dbReference>
<dbReference type="OrthoDB" id="9778554at2"/>
<dbReference type="InterPro" id="IPR047040">
    <property type="entry name" value="FlhF__GTPase_dom"/>
</dbReference>
<reference evidence="18 19" key="1">
    <citation type="journal article" date="2011" name="EMBO J.">
        <title>Structural diversity of bacterial flagellar motors.</title>
        <authorList>
            <person name="Chen S."/>
            <person name="Beeby M."/>
            <person name="Murphy G.E."/>
            <person name="Leadbetter J.R."/>
            <person name="Hendrixson D.R."/>
            <person name="Briegel A."/>
            <person name="Li Z."/>
            <person name="Shi J."/>
            <person name="Tocheva E.I."/>
            <person name="Muller A."/>
            <person name="Dobro M.J."/>
            <person name="Jensen G.J."/>
        </authorList>
    </citation>
    <scope>NUCLEOTIDE SEQUENCE [LARGE SCALE GENOMIC DNA]</scope>
    <source>
        <strain evidence="18 19">DSM 6540</strain>
    </source>
</reference>
<dbReference type="Gene3D" id="1.20.120.1380">
    <property type="entry name" value="Flagellar FlhF biosynthesis protein, N domain"/>
    <property type="match status" value="1"/>
</dbReference>
<dbReference type="AlphaFoldDB" id="F7NL62"/>
<dbReference type="GO" id="GO:0005886">
    <property type="term" value="C:plasma membrane"/>
    <property type="evidence" value="ECO:0007669"/>
    <property type="project" value="UniProtKB-SubCell"/>
</dbReference>
<dbReference type="GO" id="GO:0005525">
    <property type="term" value="F:GTP binding"/>
    <property type="evidence" value="ECO:0007669"/>
    <property type="project" value="UniProtKB-UniRule"/>
</dbReference>
<dbReference type="FunFam" id="3.40.50.300:FF:000695">
    <property type="entry name" value="Flagellar biosynthesis regulator FlhF"/>
    <property type="match status" value="1"/>
</dbReference>
<evidence type="ECO:0000256" key="13">
    <source>
        <dbReference type="NCBIfam" id="TIGR03499"/>
    </source>
</evidence>
<dbReference type="PANTHER" id="PTHR43134:SF3">
    <property type="entry name" value="FLAGELLAR BIOSYNTHESIS PROTEIN FLHF"/>
    <property type="match status" value="1"/>
</dbReference>
<dbReference type="GO" id="GO:0003924">
    <property type="term" value="F:GTPase activity"/>
    <property type="evidence" value="ECO:0007669"/>
    <property type="project" value="UniProtKB-UniRule"/>
</dbReference>
<evidence type="ECO:0000256" key="12">
    <source>
        <dbReference type="ARBA" id="ARBA00025337"/>
    </source>
</evidence>
<dbReference type="eggNOG" id="COG1419">
    <property type="taxonomic scope" value="Bacteria"/>
</dbReference>
<evidence type="ECO:0000256" key="6">
    <source>
        <dbReference type="ARBA" id="ARBA00022741"/>
    </source>
</evidence>
<evidence type="ECO:0000313" key="18">
    <source>
        <dbReference type="EMBL" id="EGO63167.1"/>
    </source>
</evidence>
<dbReference type="SMART" id="SM00382">
    <property type="entry name" value="AAA"/>
    <property type="match status" value="1"/>
</dbReference>
<evidence type="ECO:0000256" key="5">
    <source>
        <dbReference type="ARBA" id="ARBA00022475"/>
    </source>
</evidence>
<evidence type="ECO:0000256" key="10">
    <source>
        <dbReference type="ARBA" id="ARBA00023136"/>
    </source>
</evidence>